<comment type="caution">
    <text evidence="3">The sequence shown here is derived from an EMBL/GenBank/DDBJ whole genome shotgun (WGS) entry which is preliminary data.</text>
</comment>
<proteinExistence type="predicted"/>
<dbReference type="PANTHER" id="PTHR33840:SF1">
    <property type="entry name" value="TLE1 PHOSPHOLIPASE DOMAIN-CONTAINING PROTEIN"/>
    <property type="match status" value="1"/>
</dbReference>
<dbReference type="EMBL" id="BRXS01000003">
    <property type="protein sequence ID" value="GLC25690.1"/>
    <property type="molecule type" value="Genomic_DNA"/>
</dbReference>
<evidence type="ECO:0000313" key="4">
    <source>
        <dbReference type="Proteomes" id="UP001161325"/>
    </source>
</evidence>
<accession>A0AA37V165</accession>
<gene>
    <name evidence="3" type="ORF">rosag_22030</name>
</gene>
<keyword evidence="4" id="KW-1185">Reference proteome</keyword>
<evidence type="ECO:0000313" key="3">
    <source>
        <dbReference type="EMBL" id="GLC25690.1"/>
    </source>
</evidence>
<name>A0AA37V165_9BACT</name>
<reference evidence="3" key="1">
    <citation type="submission" date="2022-08" db="EMBL/GenBank/DDBJ databases">
        <title>Draft genome sequencing of Roseisolibacter agri AW1220.</title>
        <authorList>
            <person name="Tobiishi Y."/>
            <person name="Tonouchi A."/>
        </authorList>
    </citation>
    <scope>NUCLEOTIDE SEQUENCE</scope>
    <source>
        <strain evidence="3">AW1220</strain>
    </source>
</reference>
<dbReference type="Proteomes" id="UP001161325">
    <property type="component" value="Unassembled WGS sequence"/>
</dbReference>
<evidence type="ECO:0000256" key="1">
    <source>
        <dbReference type="SAM" id="MobiDB-lite"/>
    </source>
</evidence>
<dbReference type="Pfam" id="PF09994">
    <property type="entry name" value="T6SS_Tle1-like_cat"/>
    <property type="match status" value="1"/>
</dbReference>
<sequence>MKRLVVCTDGTWNSRDAAKEDGSGLTNVAKFEKAVAKQDAQGVLQHTFYHAGVGVGPWYEKALGGAFGVGLSRNVQACYSWLVALYEPGDQLFLFGFSRGAYTARSLAGLIRNCGLLKREHKDRVEEAYKLYRDRKPDAHPNSDAAVAFRDKYAHAPRIHCIGVWDTVGSLGVPTSGPVGWFTRRQYGFHDVTLSARVDHAFHALAIDERRKPFAPTLWEVPDSDITPDRTQRVEQMWFAGVHSNVGGGYPDSGLSDHALHWMLDRAQSAGLALDPAVVAALKLRDDGQLYDSMSRFYRTMGEHRRELFVERRAKDGRPIHTFESVHDSVLARHRVSKPPYQPDNLRSWLARFAERVAEGATPTPGPAIPVFPINVTDSAIPNVIAPDAAPDLRDVTSGASQLTDQPAEQPPRPTV</sequence>
<feature type="region of interest" description="Disordered" evidence="1">
    <location>
        <begin position="390"/>
        <end position="416"/>
    </location>
</feature>
<protein>
    <recommendedName>
        <fullName evidence="2">T6SS Phospholipase effector Tle1-like catalytic domain-containing protein</fullName>
    </recommendedName>
</protein>
<dbReference type="InterPro" id="IPR018712">
    <property type="entry name" value="Tle1-like_cat"/>
</dbReference>
<dbReference type="PANTHER" id="PTHR33840">
    <property type="match status" value="1"/>
</dbReference>
<organism evidence="3 4">
    <name type="scientific">Roseisolibacter agri</name>
    <dbReference type="NCBI Taxonomy" id="2014610"/>
    <lineage>
        <taxon>Bacteria</taxon>
        <taxon>Pseudomonadati</taxon>
        <taxon>Gemmatimonadota</taxon>
        <taxon>Gemmatimonadia</taxon>
        <taxon>Gemmatimonadales</taxon>
        <taxon>Gemmatimonadaceae</taxon>
        <taxon>Roseisolibacter</taxon>
    </lineage>
</organism>
<evidence type="ECO:0000259" key="2">
    <source>
        <dbReference type="Pfam" id="PF09994"/>
    </source>
</evidence>
<dbReference type="AlphaFoldDB" id="A0AA37V165"/>
<dbReference type="RefSeq" id="WP_284350151.1">
    <property type="nucleotide sequence ID" value="NZ_BRXS01000003.1"/>
</dbReference>
<feature type="domain" description="T6SS Phospholipase effector Tle1-like catalytic" evidence="2">
    <location>
        <begin position="2"/>
        <end position="265"/>
    </location>
</feature>
<feature type="compositionally biased region" description="Polar residues" evidence="1">
    <location>
        <begin position="398"/>
        <end position="407"/>
    </location>
</feature>